<dbReference type="AlphaFoldDB" id="A0A8J6KZJ7"/>
<feature type="compositionally biased region" description="Acidic residues" evidence="1">
    <location>
        <begin position="83"/>
        <end position="92"/>
    </location>
</feature>
<name>A0A8J6KZJ7_MICOH</name>
<accession>A0A8J6KZJ7</accession>
<reference evidence="2" key="1">
    <citation type="submission" date="2020-03" db="EMBL/GenBank/DDBJ databases">
        <title>Studies in the Genomics of Life Span.</title>
        <authorList>
            <person name="Glass D."/>
        </authorList>
    </citation>
    <scope>NUCLEOTIDE SEQUENCE</scope>
    <source>
        <strain evidence="2">LTLLF</strain>
        <tissue evidence="2">Muscle</tissue>
    </source>
</reference>
<gene>
    <name evidence="2" type="ORF">LTLLF_159485</name>
</gene>
<sequence length="92" mass="10878">MPPYVAARLKDPVPRGFSAGEVLIPLADEYDPVFPNDYEKVGKRQGEERQRHWELGRQKETEEREKRRKDRREASGFSRQPDPDSDEDEDYE</sequence>
<evidence type="ECO:0000313" key="3">
    <source>
        <dbReference type="Proteomes" id="UP000710432"/>
    </source>
</evidence>
<organism evidence="2 3">
    <name type="scientific">Microtus ochrogaster</name>
    <name type="common">Prairie vole</name>
    <dbReference type="NCBI Taxonomy" id="79684"/>
    <lineage>
        <taxon>Eukaryota</taxon>
        <taxon>Metazoa</taxon>
        <taxon>Chordata</taxon>
        <taxon>Craniata</taxon>
        <taxon>Vertebrata</taxon>
        <taxon>Euteleostomi</taxon>
        <taxon>Mammalia</taxon>
        <taxon>Eutheria</taxon>
        <taxon>Euarchontoglires</taxon>
        <taxon>Glires</taxon>
        <taxon>Rodentia</taxon>
        <taxon>Myomorpha</taxon>
        <taxon>Muroidea</taxon>
        <taxon>Cricetidae</taxon>
        <taxon>Arvicolinae</taxon>
        <taxon>Microtus</taxon>
    </lineage>
</organism>
<feature type="compositionally biased region" description="Basic and acidic residues" evidence="1">
    <location>
        <begin position="37"/>
        <end position="65"/>
    </location>
</feature>
<evidence type="ECO:0000313" key="2">
    <source>
        <dbReference type="EMBL" id="KAH0509302.1"/>
    </source>
</evidence>
<comment type="caution">
    <text evidence="2">The sequence shown here is derived from an EMBL/GenBank/DDBJ whole genome shotgun (WGS) entry which is preliminary data.</text>
</comment>
<dbReference type="EMBL" id="JAATJU010022905">
    <property type="protein sequence ID" value="KAH0509302.1"/>
    <property type="molecule type" value="Genomic_DNA"/>
</dbReference>
<dbReference type="Proteomes" id="UP000710432">
    <property type="component" value="Unassembled WGS sequence"/>
</dbReference>
<evidence type="ECO:0000256" key="1">
    <source>
        <dbReference type="SAM" id="MobiDB-lite"/>
    </source>
</evidence>
<feature type="region of interest" description="Disordered" evidence="1">
    <location>
        <begin position="37"/>
        <end position="92"/>
    </location>
</feature>
<proteinExistence type="predicted"/>
<protein>
    <submittedName>
        <fullName evidence="2">Splicing factor 45</fullName>
    </submittedName>
</protein>